<dbReference type="Proteomes" id="UP000233375">
    <property type="component" value="Unassembled WGS sequence"/>
</dbReference>
<dbReference type="AlphaFoldDB" id="A0A2N0YY88"/>
<dbReference type="UniPathway" id="UPA00164"/>
<proteinExistence type="inferred from homology"/>
<dbReference type="Gene3D" id="3.40.50.2000">
    <property type="entry name" value="Glycogen Phosphorylase B"/>
    <property type="match status" value="2"/>
</dbReference>
<dbReference type="PANTHER" id="PTHR45825">
    <property type="entry name" value="GRANULE-BOUND STARCH SYNTHASE 1, CHLOROPLASTIC/AMYLOPLASTIC"/>
    <property type="match status" value="1"/>
</dbReference>
<evidence type="ECO:0000256" key="6">
    <source>
        <dbReference type="ARBA" id="ARBA00023056"/>
    </source>
</evidence>
<evidence type="ECO:0000256" key="2">
    <source>
        <dbReference type="ARBA" id="ARBA00002764"/>
    </source>
</evidence>
<evidence type="ECO:0000256" key="7">
    <source>
        <dbReference type="HAMAP-Rule" id="MF_00484"/>
    </source>
</evidence>
<dbReference type="RefSeq" id="WP_101178624.1">
    <property type="nucleotide sequence ID" value="NZ_PISE01000045.1"/>
</dbReference>
<evidence type="ECO:0000259" key="9">
    <source>
        <dbReference type="Pfam" id="PF08323"/>
    </source>
</evidence>
<evidence type="ECO:0000256" key="5">
    <source>
        <dbReference type="ARBA" id="ARBA00022679"/>
    </source>
</evidence>
<comment type="caution">
    <text evidence="10">The sequence shown here is derived from an EMBL/GenBank/DDBJ whole genome shotgun (WGS) entry which is preliminary data.</text>
</comment>
<keyword evidence="11" id="KW-1185">Reference proteome</keyword>
<evidence type="ECO:0000256" key="1">
    <source>
        <dbReference type="ARBA" id="ARBA00001478"/>
    </source>
</evidence>
<dbReference type="SUPFAM" id="SSF53756">
    <property type="entry name" value="UDP-Glycosyltransferase/glycogen phosphorylase"/>
    <property type="match status" value="1"/>
</dbReference>
<reference evidence="10 11" key="1">
    <citation type="journal article" date="2003" name="Int. J. Syst. Evol. Microbiol.">
        <title>Bacillus nealsonii sp. nov., isolated from a spacecraft-assembly facility, whose spores are gamma-radiation resistant.</title>
        <authorList>
            <person name="Venkateswaran K."/>
            <person name="Kempf M."/>
            <person name="Chen F."/>
            <person name="Satomi M."/>
            <person name="Nicholson W."/>
            <person name="Kern R."/>
        </authorList>
    </citation>
    <scope>NUCLEOTIDE SEQUENCE [LARGE SCALE GENOMIC DNA]</scope>
    <source>
        <strain evidence="10 11">FO-92</strain>
    </source>
</reference>
<dbReference type="InterPro" id="IPR013534">
    <property type="entry name" value="Starch_synth_cat_dom"/>
</dbReference>
<feature type="domain" description="Starch synthase catalytic" evidence="9">
    <location>
        <begin position="2"/>
        <end position="235"/>
    </location>
</feature>
<evidence type="ECO:0000259" key="8">
    <source>
        <dbReference type="Pfam" id="PF00534"/>
    </source>
</evidence>
<keyword evidence="4 7" id="KW-0328">Glycosyltransferase</keyword>
<comment type="catalytic activity">
    <reaction evidence="1 7">
        <text>[(1-&gt;4)-alpha-D-glucosyl](n) + ADP-alpha-D-glucose = [(1-&gt;4)-alpha-D-glucosyl](n+1) + ADP + H(+)</text>
        <dbReference type="Rhea" id="RHEA:18189"/>
        <dbReference type="Rhea" id="RHEA-COMP:9584"/>
        <dbReference type="Rhea" id="RHEA-COMP:9587"/>
        <dbReference type="ChEBI" id="CHEBI:15378"/>
        <dbReference type="ChEBI" id="CHEBI:15444"/>
        <dbReference type="ChEBI" id="CHEBI:57498"/>
        <dbReference type="ChEBI" id="CHEBI:456216"/>
        <dbReference type="EC" id="2.4.1.21"/>
    </reaction>
</comment>
<comment type="function">
    <text evidence="2 7">Synthesizes alpha-1,4-glucan chains using ADP-glucose.</text>
</comment>
<sequence length="485" mass="56404">MKILFAVSECVPFIKSGGLADVAGSLPKELKKQGTEVSVIMPKYKDIPEIFLGKLKKKLDFTVQIGWRKQYCGIEVLKMDGITFYFVDNEYYFNRSGLYGYIDDGERFSFFNRAVLESLAHLNEYPDIIHCHDWHTAMIPLLLKADYQWKQEYSSIKTVFTIHNLQFQGIMPKGVIGDLLSLDYDYLTVQNMEFDDNINFMKSAIMSSDKITTVSPTYKNEIQTEYYGEKLNNLLVSRNEDLYGIINGIDELTYNPKTDDEIIQKYSYTTIEKKYKNKQVIQKKFALKEDKSIPIICMITRLTKQKGLELVRHVFHDLMKEDVQFIVLGTGDPEFEQFFRDMEHQYPEKCRAYIGFDEKLAHQLYAGTDLFLMPSKFEPCGLGQLIALKYGNIPVVRETGGLNDTVFSYDDRTGLGNGFSFTNFNAHDMLYTIRRALYFYSKEKDIWQHIVKSAMIMDNSWAQSAFKYNQLYAELISRSETHVYE</sequence>
<keyword evidence="5 7" id="KW-0808">Transferase</keyword>
<dbReference type="InterPro" id="IPR011835">
    <property type="entry name" value="GS/SS"/>
</dbReference>
<evidence type="ECO:0000256" key="3">
    <source>
        <dbReference type="ARBA" id="ARBA00010281"/>
    </source>
</evidence>
<protein>
    <recommendedName>
        <fullName evidence="7">Glycogen synthase</fullName>
        <ecNumber evidence="7">2.4.1.21</ecNumber>
    </recommendedName>
    <alternativeName>
        <fullName evidence="7">Starch [bacterial glycogen] synthase</fullName>
    </alternativeName>
</protein>
<dbReference type="Pfam" id="PF08323">
    <property type="entry name" value="Glyco_transf_5"/>
    <property type="match status" value="1"/>
</dbReference>
<dbReference type="OrthoDB" id="9808590at2"/>
<evidence type="ECO:0000313" key="11">
    <source>
        <dbReference type="Proteomes" id="UP000233375"/>
    </source>
</evidence>
<gene>
    <name evidence="7" type="primary">glgA</name>
    <name evidence="10" type="ORF">CWS01_18170</name>
</gene>
<dbReference type="GO" id="GO:0004373">
    <property type="term" value="F:alpha-1,4-glucan glucosyltransferase (UDP-glucose donor) activity"/>
    <property type="evidence" value="ECO:0007669"/>
    <property type="project" value="InterPro"/>
</dbReference>
<accession>A0A2N0YY88</accession>
<dbReference type="EC" id="2.4.1.21" evidence="7"/>
<keyword evidence="6 7" id="KW-0320">Glycogen biosynthesis</keyword>
<feature type="binding site" evidence="7">
    <location>
        <position position="15"/>
    </location>
    <ligand>
        <name>ADP-alpha-D-glucose</name>
        <dbReference type="ChEBI" id="CHEBI:57498"/>
    </ligand>
</feature>
<dbReference type="HAMAP" id="MF_00484">
    <property type="entry name" value="Glycogen_synth"/>
    <property type="match status" value="1"/>
</dbReference>
<comment type="similarity">
    <text evidence="3 7">Belongs to the glycosyltransferase 1 family. Bacterial/plant glycogen synthase subfamily.</text>
</comment>
<dbReference type="NCBIfam" id="TIGR02095">
    <property type="entry name" value="glgA"/>
    <property type="match status" value="1"/>
</dbReference>
<dbReference type="GO" id="GO:0009011">
    <property type="term" value="F:alpha-1,4-glucan glucosyltransferase (ADP-glucose donor) activity"/>
    <property type="evidence" value="ECO:0007669"/>
    <property type="project" value="UniProtKB-UniRule"/>
</dbReference>
<evidence type="ECO:0000313" key="10">
    <source>
        <dbReference type="EMBL" id="PKG22227.1"/>
    </source>
</evidence>
<comment type="pathway">
    <text evidence="7">Glycan biosynthesis; glycogen biosynthesis.</text>
</comment>
<dbReference type="EMBL" id="PISE01000045">
    <property type="protein sequence ID" value="PKG22227.1"/>
    <property type="molecule type" value="Genomic_DNA"/>
</dbReference>
<dbReference type="PANTHER" id="PTHR45825:SF11">
    <property type="entry name" value="ALPHA AMYLASE DOMAIN-CONTAINING PROTEIN"/>
    <property type="match status" value="1"/>
</dbReference>
<dbReference type="GO" id="GO:0005978">
    <property type="term" value="P:glycogen biosynthetic process"/>
    <property type="evidence" value="ECO:0007669"/>
    <property type="project" value="UniProtKB-UniRule"/>
</dbReference>
<dbReference type="InterPro" id="IPR001296">
    <property type="entry name" value="Glyco_trans_1"/>
</dbReference>
<dbReference type="Pfam" id="PF00534">
    <property type="entry name" value="Glycos_transf_1"/>
    <property type="match status" value="1"/>
</dbReference>
<name>A0A2N0YY88_9BACI</name>
<dbReference type="CDD" id="cd03791">
    <property type="entry name" value="GT5_Glycogen_synthase_DULL1-like"/>
    <property type="match status" value="1"/>
</dbReference>
<evidence type="ECO:0000256" key="4">
    <source>
        <dbReference type="ARBA" id="ARBA00022676"/>
    </source>
</evidence>
<organism evidence="10 11">
    <name type="scientific">Niallia nealsonii</name>
    <dbReference type="NCBI Taxonomy" id="115979"/>
    <lineage>
        <taxon>Bacteria</taxon>
        <taxon>Bacillati</taxon>
        <taxon>Bacillota</taxon>
        <taxon>Bacilli</taxon>
        <taxon>Bacillales</taxon>
        <taxon>Bacillaceae</taxon>
        <taxon>Niallia</taxon>
    </lineage>
</organism>
<feature type="domain" description="Glycosyl transferase family 1" evidence="8">
    <location>
        <begin position="283"/>
        <end position="437"/>
    </location>
</feature>
<dbReference type="NCBIfam" id="NF001898">
    <property type="entry name" value="PRK00654.1-1"/>
    <property type="match status" value="1"/>
</dbReference>